<gene>
    <name evidence="3" type="ORF">E6K80_13735</name>
</gene>
<dbReference type="InterPro" id="IPR034032">
    <property type="entry name" value="Zn_MMP-like_bac"/>
</dbReference>
<feature type="compositionally biased region" description="Basic and acidic residues" evidence="1">
    <location>
        <begin position="460"/>
        <end position="472"/>
    </location>
</feature>
<dbReference type="EMBL" id="VBPA01000380">
    <property type="protein sequence ID" value="TMQ68825.1"/>
    <property type="molecule type" value="Genomic_DNA"/>
</dbReference>
<dbReference type="Proteomes" id="UP000319836">
    <property type="component" value="Unassembled WGS sequence"/>
</dbReference>
<feature type="region of interest" description="Disordered" evidence="1">
    <location>
        <begin position="398"/>
        <end position="490"/>
    </location>
</feature>
<sequence length="490" mass="53789">MRYRPYIRQGLEAWNKAFEASGFKNAVVVKDAPDDPNWDPEDVRYSTVRWIVSSEPTFGAIGPSRVDPRTGEILDADILVEGSIVQRRLQVFKRISSDPVAVEVLPTQQRWPSFIPEQYRCDAPIGIAEGSALAQIGMLVDGSLPAGQPLSEAYIGEMLRHVTLHEVGHTLGLRHNFRSSTSTPYEKLQDRAWTEQHGLESSVMDYATPNLAAGHGKQGEYYATSPGDCDLWMIRYGYTPSGAAGVDADYAFARKIADESTLPGHEYSTDEDTYPADALDPRTNIWDLGDDPLRFAQDRAAYIASLWKSPKFEERILGPDGAYPTLRNALDDLFGQYAINLGLAVKYVGGQYSNRVHRGQKLEPFVPVPAAKQREALDFLTQRAFAADAFKLPPELLKPRLRPQRQGIRDPERPAQCAHRATAAGAPARGRDARSRAIPDVGAVRPADPHAVGRGRRRAGGHESAGRPEHAARAAAGLPRPARVAGGESV</sequence>
<dbReference type="CDD" id="cd04276">
    <property type="entry name" value="ZnMc_MMP_like_2"/>
    <property type="match status" value="1"/>
</dbReference>
<proteinExistence type="predicted"/>
<dbReference type="SUPFAM" id="SSF55486">
    <property type="entry name" value="Metalloproteases ('zincins'), catalytic domain"/>
    <property type="match status" value="1"/>
</dbReference>
<feature type="domain" description="EcxA zinc-binding" evidence="2">
    <location>
        <begin position="149"/>
        <end position="402"/>
    </location>
</feature>
<dbReference type="PANTHER" id="PTHR38478">
    <property type="entry name" value="PEPTIDASE M1A AND M12B"/>
    <property type="match status" value="1"/>
</dbReference>
<organism evidence="3 4">
    <name type="scientific">Eiseniibacteriota bacterium</name>
    <dbReference type="NCBI Taxonomy" id="2212470"/>
    <lineage>
        <taxon>Bacteria</taxon>
        <taxon>Candidatus Eiseniibacteriota</taxon>
    </lineage>
</organism>
<dbReference type="InterPro" id="IPR032534">
    <property type="entry name" value="EcxA_zinc-bd"/>
</dbReference>
<dbReference type="Gene3D" id="3.40.390.10">
    <property type="entry name" value="Collagenase (Catalytic Domain)"/>
    <property type="match status" value="1"/>
</dbReference>
<comment type="caution">
    <text evidence="3">The sequence shown here is derived from an EMBL/GenBank/DDBJ whole genome shotgun (WGS) entry which is preliminary data.</text>
</comment>
<evidence type="ECO:0000313" key="4">
    <source>
        <dbReference type="Proteomes" id="UP000319836"/>
    </source>
</evidence>
<dbReference type="PANTHER" id="PTHR38478:SF1">
    <property type="entry name" value="ZINC DEPENDENT METALLOPROTEASE DOMAIN LIPOPROTEIN"/>
    <property type="match status" value="1"/>
</dbReference>
<protein>
    <recommendedName>
        <fullName evidence="2">EcxA zinc-binding domain-containing protein</fullName>
    </recommendedName>
</protein>
<dbReference type="GO" id="GO:0008237">
    <property type="term" value="F:metallopeptidase activity"/>
    <property type="evidence" value="ECO:0007669"/>
    <property type="project" value="InterPro"/>
</dbReference>
<dbReference type="Pfam" id="PF16313">
    <property type="entry name" value="DUF4953"/>
    <property type="match status" value="1"/>
</dbReference>
<evidence type="ECO:0000313" key="3">
    <source>
        <dbReference type="EMBL" id="TMQ68825.1"/>
    </source>
</evidence>
<evidence type="ECO:0000256" key="1">
    <source>
        <dbReference type="SAM" id="MobiDB-lite"/>
    </source>
</evidence>
<feature type="non-terminal residue" evidence="3">
    <location>
        <position position="490"/>
    </location>
</feature>
<feature type="compositionally biased region" description="Low complexity" evidence="1">
    <location>
        <begin position="473"/>
        <end position="490"/>
    </location>
</feature>
<dbReference type="AlphaFoldDB" id="A0A538TYV2"/>
<evidence type="ECO:0000259" key="2">
    <source>
        <dbReference type="Pfam" id="PF16313"/>
    </source>
</evidence>
<reference evidence="3 4" key="1">
    <citation type="journal article" date="2019" name="Nat. Microbiol.">
        <title>Mediterranean grassland soil C-N compound turnover is dependent on rainfall and depth, and is mediated by genomically divergent microorganisms.</title>
        <authorList>
            <person name="Diamond S."/>
            <person name="Andeer P.F."/>
            <person name="Li Z."/>
            <person name="Crits-Christoph A."/>
            <person name="Burstein D."/>
            <person name="Anantharaman K."/>
            <person name="Lane K.R."/>
            <person name="Thomas B.C."/>
            <person name="Pan C."/>
            <person name="Northen T.R."/>
            <person name="Banfield J.F."/>
        </authorList>
    </citation>
    <scope>NUCLEOTIDE SEQUENCE [LARGE SCALE GENOMIC DNA]</scope>
    <source>
        <strain evidence="3">WS_10</strain>
    </source>
</reference>
<feature type="compositionally biased region" description="Low complexity" evidence="1">
    <location>
        <begin position="418"/>
        <end position="428"/>
    </location>
</feature>
<dbReference type="InterPro" id="IPR024079">
    <property type="entry name" value="MetalloPept_cat_dom_sf"/>
</dbReference>
<name>A0A538TYV2_UNCEI</name>
<accession>A0A538TYV2</accession>